<reference evidence="2 3" key="1">
    <citation type="submission" date="2018-08" db="EMBL/GenBank/DDBJ databases">
        <title>Altererythrobacter sp.Ery1 and Ery12, the genome sequencing of novel strains in genus Alterythrobacter.</title>
        <authorList>
            <person name="Cheng H."/>
            <person name="Wu Y.-H."/>
            <person name="Fang C."/>
            <person name="Xu X.-W."/>
        </authorList>
    </citation>
    <scope>NUCLEOTIDE SEQUENCE [LARGE SCALE GENOMIC DNA]</scope>
    <source>
        <strain evidence="2 3">Ery1</strain>
    </source>
</reference>
<dbReference type="InterPro" id="IPR022104">
    <property type="entry name" value="DUF3644"/>
</dbReference>
<feature type="domain" description="DUF3644" evidence="1">
    <location>
        <begin position="101"/>
        <end position="276"/>
    </location>
</feature>
<keyword evidence="3" id="KW-1185">Reference proteome</keyword>
<dbReference type="OrthoDB" id="9815072at2"/>
<dbReference type="RefSeq" id="WP_119511988.1">
    <property type="nucleotide sequence ID" value="NZ_QXFK01000013.1"/>
</dbReference>
<dbReference type="Proteomes" id="UP000285092">
    <property type="component" value="Unassembled WGS sequence"/>
</dbReference>
<proteinExistence type="predicted"/>
<sequence>MAGDEDKPKKVKRRRGNTLEKWEVAIVKAMIARGDPFTNDQDILAYFTRPTRSVNHRLISEIRKEAKHKAIKSASAEDLDAFLATWPDIDHETGLSARGDELLIKAREAMIAAVQTFNSAGLTFRAELFIVTAVIAWTYLLHAWFKREGIDYRYPGQKTKEGADKYWELGHCLKQGRCPAKGGAADNLRFLLEIRHEIEHRSTSRIDDALGAKLQSCALNFNELLKKEFGAQYGIEKRLPIALQFVSFGAEQRSALKKASGLPKNLEAAIDAFEHDLSEEQLKDPAYRMSYGFVPMTAKKPGAADTGGAVSPKIAVREGDHYQLIWSKLQTEGLGDDLILQLIDKVRAQGHDARQDPLGFFEHVRKLIRGRKSKRKDEVAFDPAILEDRDLRKLVAEAAGRGLTPLEAIRGAGLTGIWPEA</sequence>
<gene>
    <name evidence="2" type="ORF">D2V04_03855</name>
</gene>
<evidence type="ECO:0000259" key="1">
    <source>
        <dbReference type="Pfam" id="PF12358"/>
    </source>
</evidence>
<accession>A0A418NKJ4</accession>
<evidence type="ECO:0000313" key="2">
    <source>
        <dbReference type="EMBL" id="RIV79973.1"/>
    </source>
</evidence>
<organism evidence="2 3">
    <name type="scientific">Pelagerythrobacter aerophilus</name>
    <dbReference type="NCBI Taxonomy" id="2306995"/>
    <lineage>
        <taxon>Bacteria</taxon>
        <taxon>Pseudomonadati</taxon>
        <taxon>Pseudomonadota</taxon>
        <taxon>Alphaproteobacteria</taxon>
        <taxon>Sphingomonadales</taxon>
        <taxon>Erythrobacteraceae</taxon>
        <taxon>Pelagerythrobacter</taxon>
    </lineage>
</organism>
<dbReference type="AlphaFoldDB" id="A0A418NKJ4"/>
<evidence type="ECO:0000313" key="3">
    <source>
        <dbReference type="Proteomes" id="UP000285092"/>
    </source>
</evidence>
<protein>
    <submittedName>
        <fullName evidence="2">DUF3644 domain-containing protein</fullName>
    </submittedName>
</protein>
<dbReference type="EMBL" id="QXFK01000013">
    <property type="protein sequence ID" value="RIV79973.1"/>
    <property type="molecule type" value="Genomic_DNA"/>
</dbReference>
<name>A0A418NKJ4_9SPHN</name>
<dbReference type="Pfam" id="PF12358">
    <property type="entry name" value="DUF3644"/>
    <property type="match status" value="1"/>
</dbReference>
<comment type="caution">
    <text evidence="2">The sequence shown here is derived from an EMBL/GenBank/DDBJ whole genome shotgun (WGS) entry which is preliminary data.</text>
</comment>